<protein>
    <submittedName>
        <fullName evidence="3">VIR protein</fullName>
    </submittedName>
</protein>
<organism evidence="3 4">
    <name type="scientific">Plasmodium vivax</name>
    <name type="common">malaria parasite P. vivax</name>
    <dbReference type="NCBI Taxonomy" id="5855"/>
    <lineage>
        <taxon>Eukaryota</taxon>
        <taxon>Sar</taxon>
        <taxon>Alveolata</taxon>
        <taxon>Apicomplexa</taxon>
        <taxon>Aconoidasida</taxon>
        <taxon>Haemosporida</taxon>
        <taxon>Plasmodiidae</taxon>
        <taxon>Plasmodium</taxon>
        <taxon>Plasmodium (Plasmodium)</taxon>
    </lineage>
</organism>
<sequence>MAESVDKFILDEFVEKKDILESSDLHKFYNNLKKYWDNKDTTSANCTDKKDLKICYLGKTLENIVSDWNSICSLSDKNNDKCCCYLTYWLYGEIAKISPSYFRINDIYNMADKFFKKINCPSSTNEICTKNYVKIFNTKVLENKKVLYDFAEYYDHLKNLLNEAHSDNKDEHCEYIKKFFQLYRIMQLHQHFKLTKHYCLEIKHFKDKFKDDVLSQLEEACPGKGIKSLFNADIVTEHPSGEQFKNTIEKVVKPLTNKAEIEKSILKDLPSNTIYEEFNKTGDLDDYKEGCKKTFKPENGKDKDDITDFCEKFTRNMKKKVYITENDGKNQQNGCSYFTHWTYQNILKIFTTLDNTKKYTVIEELNKIMHKINTSDLEGKPCSFYFDGTPSQWEEEKYLHDYFKNHESIKAKYNSNVSEKKMFCEYLSYIYKLYGKYIWKCCTYFYRGNSWNLCPKHFECDRKYNPFKLLSTLKCENEIISESEENAYDTLMIDREVVLKSQIIPCNSLICDPFYKFAMVPLAFLGLSSVFFLFYKFTPFGTQFHKKKLKEKGNNRNIPGRGKGKPLPNKVVRTRSNAQNGRIRIAYSSS</sequence>
<keyword evidence="2" id="KW-0472">Membrane</keyword>
<feature type="transmembrane region" description="Helical" evidence="2">
    <location>
        <begin position="514"/>
        <end position="537"/>
    </location>
</feature>
<accession>A0A1G4H9C9</accession>
<dbReference type="VEuPathDB" id="PlasmoDB:PVX_090295"/>
<reference evidence="3 4" key="1">
    <citation type="submission" date="2016-07" db="EMBL/GenBank/DDBJ databases">
        <authorList>
            <consortium name="Pathogen Informatics"/>
        </authorList>
    </citation>
    <scope>NUCLEOTIDE SEQUENCE [LARGE SCALE GENOMIC DNA]</scope>
</reference>
<proteinExistence type="predicted"/>
<dbReference type="Pfam" id="PF05795">
    <property type="entry name" value="Plasmodium_Vir"/>
    <property type="match status" value="2"/>
</dbReference>
<gene>
    <name evidence="3" type="ORF">PVC01_050036100</name>
</gene>
<name>A0A1G4H9C9_PLAVI</name>
<evidence type="ECO:0000256" key="1">
    <source>
        <dbReference type="SAM" id="MobiDB-lite"/>
    </source>
</evidence>
<dbReference type="VEuPathDB" id="PlasmoDB:PVP01_0533600"/>
<dbReference type="AlphaFoldDB" id="A0A1G4H9C9"/>
<evidence type="ECO:0000256" key="2">
    <source>
        <dbReference type="SAM" id="Phobius"/>
    </source>
</evidence>
<evidence type="ECO:0000313" key="4">
    <source>
        <dbReference type="Proteomes" id="UP000305196"/>
    </source>
</evidence>
<dbReference type="EMBL" id="LT615260">
    <property type="protein sequence ID" value="SCO71495.1"/>
    <property type="molecule type" value="Genomic_DNA"/>
</dbReference>
<evidence type="ECO:0000313" key="3">
    <source>
        <dbReference type="EMBL" id="SCO71495.1"/>
    </source>
</evidence>
<dbReference type="VEuPathDB" id="PlasmoDB:PVPAM_050041400"/>
<dbReference type="Proteomes" id="UP000305196">
    <property type="component" value="Chromosome 5"/>
</dbReference>
<dbReference type="VEuPathDB" id="PlasmoDB:PVW1_050038900"/>
<feature type="region of interest" description="Disordered" evidence="1">
    <location>
        <begin position="551"/>
        <end position="570"/>
    </location>
</feature>
<dbReference type="InterPro" id="IPR008780">
    <property type="entry name" value="Plasmodium_Vir"/>
</dbReference>
<keyword evidence="2" id="KW-0812">Transmembrane</keyword>
<keyword evidence="2" id="KW-1133">Transmembrane helix</keyword>